<dbReference type="GO" id="GO:0009279">
    <property type="term" value="C:cell outer membrane"/>
    <property type="evidence" value="ECO:0007669"/>
    <property type="project" value="UniProtKB-SubCell"/>
</dbReference>
<feature type="domain" description="SusD-like N-terminal" evidence="8">
    <location>
        <begin position="86"/>
        <end position="218"/>
    </location>
</feature>
<organism evidence="9 10">
    <name type="scientific">Persicobacter diffluens</name>
    <dbReference type="NCBI Taxonomy" id="981"/>
    <lineage>
        <taxon>Bacteria</taxon>
        <taxon>Pseudomonadati</taxon>
        <taxon>Bacteroidota</taxon>
        <taxon>Cytophagia</taxon>
        <taxon>Cytophagales</taxon>
        <taxon>Persicobacteraceae</taxon>
        <taxon>Persicobacter</taxon>
    </lineage>
</organism>
<evidence type="ECO:0000256" key="1">
    <source>
        <dbReference type="ARBA" id="ARBA00004442"/>
    </source>
</evidence>
<reference evidence="9 10" key="1">
    <citation type="submission" date="2021-12" db="EMBL/GenBank/DDBJ databases">
        <title>Genome sequencing of bacteria with rrn-lacking chromosome and rrn-plasmid.</title>
        <authorList>
            <person name="Anda M."/>
            <person name="Iwasaki W."/>
        </authorList>
    </citation>
    <scope>NUCLEOTIDE SEQUENCE [LARGE SCALE GENOMIC DNA]</scope>
    <source>
        <strain evidence="9 10">NBRC 15940</strain>
    </source>
</reference>
<dbReference type="Gene3D" id="1.25.40.390">
    <property type="match status" value="1"/>
</dbReference>
<evidence type="ECO:0000313" key="9">
    <source>
        <dbReference type="EMBL" id="GJM63290.1"/>
    </source>
</evidence>
<dbReference type="EMBL" id="BQKE01000002">
    <property type="protein sequence ID" value="GJM63290.1"/>
    <property type="molecule type" value="Genomic_DNA"/>
</dbReference>
<evidence type="ECO:0000259" key="7">
    <source>
        <dbReference type="Pfam" id="PF07980"/>
    </source>
</evidence>
<evidence type="ECO:0000313" key="10">
    <source>
        <dbReference type="Proteomes" id="UP001310022"/>
    </source>
</evidence>
<keyword evidence="3 6" id="KW-0732">Signal</keyword>
<dbReference type="InterPro" id="IPR033985">
    <property type="entry name" value="SusD-like_N"/>
</dbReference>
<comment type="subcellular location">
    <subcellularLocation>
        <location evidence="1">Cell outer membrane</location>
    </subcellularLocation>
</comment>
<sequence>MKNKISIGLILLLSLCTGVACTNLDEELFSSVPDTEYYRNTAEVNTALNAVYAQLRGLYHHENTWGYNVVSSDECVVPGRGGNWVDGGKWLQINAHTWDQYHPHLRGTYNRPMTGISRANTLIERSASLESSAELSRLQHEARFLRAFFYYEIMDMFGRAPLVTTAINPGNLPAAERSELYAFVVSELEAIKDALPATASYGRISSAAAYGLLAKLYLNEGVYNNDNFEVNAPSDEALNKVIAYADKVGTMGHSVYPDYLQTFSLAEEAANTDYLLVATHLAQADFGNHGNCWWMHYAAAEINGQAVSATHSKWNGFAVNTEFYNSYAEHDNRRAQLVTEFTDVDGIRWQHQPEMGVFDISDFQGVRVLKYNIDPAQAGISWGGDGGNDFAILRYADVLLMKAEAQIRLGKNTEGLATISAFRQQGGRFPAGDPYLNAETHQTDMGVSALDFVLAERGWEMLWEGTRRQDLIRHGKYLGKWSNKTDANNTAPIEVSYEKWNETNEVYEIVTENLYGPNAGQASDGKKRLVLPLPAAQISANPNLSQTEGY</sequence>
<comment type="similarity">
    <text evidence="2">Belongs to the SusD family.</text>
</comment>
<gene>
    <name evidence="9" type="ORF">PEDI_38420</name>
</gene>
<dbReference type="PROSITE" id="PS51257">
    <property type="entry name" value="PROKAR_LIPOPROTEIN"/>
    <property type="match status" value="1"/>
</dbReference>
<evidence type="ECO:0000256" key="4">
    <source>
        <dbReference type="ARBA" id="ARBA00023136"/>
    </source>
</evidence>
<proteinExistence type="inferred from homology"/>
<protein>
    <submittedName>
        <fullName evidence="9">Membrane protein</fullName>
    </submittedName>
</protein>
<accession>A0AAN4W3G2</accession>
<dbReference type="InterPro" id="IPR011990">
    <property type="entry name" value="TPR-like_helical_dom_sf"/>
</dbReference>
<name>A0AAN4W3G2_9BACT</name>
<dbReference type="Proteomes" id="UP001310022">
    <property type="component" value="Unassembled WGS sequence"/>
</dbReference>
<evidence type="ECO:0000256" key="2">
    <source>
        <dbReference type="ARBA" id="ARBA00006275"/>
    </source>
</evidence>
<keyword evidence="5" id="KW-0998">Cell outer membrane</keyword>
<feature type="signal peptide" evidence="6">
    <location>
        <begin position="1"/>
        <end position="20"/>
    </location>
</feature>
<dbReference type="SUPFAM" id="SSF48452">
    <property type="entry name" value="TPR-like"/>
    <property type="match status" value="1"/>
</dbReference>
<dbReference type="AlphaFoldDB" id="A0AAN4W3G2"/>
<dbReference type="Pfam" id="PF14322">
    <property type="entry name" value="SusD-like_3"/>
    <property type="match status" value="1"/>
</dbReference>
<dbReference type="Pfam" id="PF07980">
    <property type="entry name" value="SusD_RagB"/>
    <property type="match status" value="1"/>
</dbReference>
<keyword evidence="10" id="KW-1185">Reference proteome</keyword>
<keyword evidence="4" id="KW-0472">Membrane</keyword>
<evidence type="ECO:0000256" key="5">
    <source>
        <dbReference type="ARBA" id="ARBA00023237"/>
    </source>
</evidence>
<comment type="caution">
    <text evidence="9">The sequence shown here is derived from an EMBL/GenBank/DDBJ whole genome shotgun (WGS) entry which is preliminary data.</text>
</comment>
<evidence type="ECO:0000256" key="3">
    <source>
        <dbReference type="ARBA" id="ARBA00022729"/>
    </source>
</evidence>
<evidence type="ECO:0000256" key="6">
    <source>
        <dbReference type="SAM" id="SignalP"/>
    </source>
</evidence>
<dbReference type="RefSeq" id="WP_338238473.1">
    <property type="nucleotide sequence ID" value="NZ_BQKE01000002.1"/>
</dbReference>
<evidence type="ECO:0000259" key="8">
    <source>
        <dbReference type="Pfam" id="PF14322"/>
    </source>
</evidence>
<dbReference type="InterPro" id="IPR012944">
    <property type="entry name" value="SusD_RagB_dom"/>
</dbReference>
<feature type="domain" description="RagB/SusD" evidence="7">
    <location>
        <begin position="353"/>
        <end position="550"/>
    </location>
</feature>
<feature type="chain" id="PRO_5042986066" evidence="6">
    <location>
        <begin position="21"/>
        <end position="550"/>
    </location>
</feature>